<dbReference type="Pfam" id="PF00457">
    <property type="entry name" value="Glyco_hydro_11"/>
    <property type="match status" value="1"/>
</dbReference>
<dbReference type="PANTHER" id="PTHR46828">
    <property type="entry name" value="ENDO-1,4-BETA-XYLANASE A-RELATED"/>
    <property type="match status" value="1"/>
</dbReference>
<evidence type="ECO:0000256" key="6">
    <source>
        <dbReference type="ARBA" id="ARBA00022801"/>
    </source>
</evidence>
<keyword evidence="15" id="KW-1185">Reference proteome</keyword>
<dbReference type="EC" id="3.2.1.8" evidence="4 10"/>
<evidence type="ECO:0000256" key="7">
    <source>
        <dbReference type="ARBA" id="ARBA00023277"/>
    </source>
</evidence>
<dbReference type="SUPFAM" id="SSF49899">
    <property type="entry name" value="Concanavalin A-like lectins/glucanases"/>
    <property type="match status" value="1"/>
</dbReference>
<feature type="signal peptide" evidence="12">
    <location>
        <begin position="1"/>
        <end position="18"/>
    </location>
</feature>
<comment type="similarity">
    <text evidence="3 10 11">Belongs to the glycosyl hydrolase 11 (cellulase G) family.</text>
</comment>
<protein>
    <recommendedName>
        <fullName evidence="4 10">Endo-1,4-beta-xylanase</fullName>
        <ecNumber evidence="4 10">3.2.1.8</ecNumber>
    </recommendedName>
</protein>
<keyword evidence="8 10" id="KW-0326">Glycosidase</keyword>
<dbReference type="PROSITE" id="PS00777">
    <property type="entry name" value="GH11_2"/>
    <property type="match status" value="1"/>
</dbReference>
<evidence type="ECO:0000313" key="15">
    <source>
        <dbReference type="Proteomes" id="UP001201980"/>
    </source>
</evidence>
<evidence type="ECO:0000256" key="12">
    <source>
        <dbReference type="SAM" id="SignalP"/>
    </source>
</evidence>
<name>A0AAD5RFU6_9PEZI</name>
<organism evidence="14 15">
    <name type="scientific">Zalerion maritima</name>
    <dbReference type="NCBI Taxonomy" id="339359"/>
    <lineage>
        <taxon>Eukaryota</taxon>
        <taxon>Fungi</taxon>
        <taxon>Dikarya</taxon>
        <taxon>Ascomycota</taxon>
        <taxon>Pezizomycotina</taxon>
        <taxon>Sordariomycetes</taxon>
        <taxon>Lulworthiomycetidae</taxon>
        <taxon>Lulworthiales</taxon>
        <taxon>Lulworthiaceae</taxon>
        <taxon>Zalerion</taxon>
    </lineage>
</organism>
<evidence type="ECO:0000313" key="14">
    <source>
        <dbReference type="EMBL" id="KAJ2891838.1"/>
    </source>
</evidence>
<feature type="domain" description="GH11" evidence="13">
    <location>
        <begin position="27"/>
        <end position="219"/>
    </location>
</feature>
<dbReference type="FunFam" id="2.60.120.180:FF:000001">
    <property type="entry name" value="Endo-1,4-beta-xylanase"/>
    <property type="match status" value="1"/>
</dbReference>
<dbReference type="Proteomes" id="UP001201980">
    <property type="component" value="Unassembled WGS sequence"/>
</dbReference>
<keyword evidence="9 10" id="KW-0624">Polysaccharide degradation</keyword>
<dbReference type="InterPro" id="IPR013320">
    <property type="entry name" value="ConA-like_dom_sf"/>
</dbReference>
<evidence type="ECO:0000256" key="10">
    <source>
        <dbReference type="PROSITE-ProRule" id="PRU01097"/>
    </source>
</evidence>
<dbReference type="InterPro" id="IPR018208">
    <property type="entry name" value="GH11_AS_1"/>
</dbReference>
<dbReference type="EMBL" id="JAKWBI020000974">
    <property type="protein sequence ID" value="KAJ2891838.1"/>
    <property type="molecule type" value="Genomic_DNA"/>
</dbReference>
<sequence>MLFSSTFLAIAAAAGARASPMELAKRQSTPSSTGTHNGYYYSWWTDGSSQVTYENLEGGSYSVSWGGGGGGNFVGGKGWNPGGPKEITYSGTYNPNGNSYLAIYGWTQNPLIEYYIIENFGSYNPSSAATYQKSFIASDDSEFDVYTSERVQQPSIEGTATFTQYWSVRKNLRTGGTVDTAEHFDFWQNECNMPLGNHNYMIVATEGYFSSGSAAINVETPP</sequence>
<evidence type="ECO:0000256" key="2">
    <source>
        <dbReference type="ARBA" id="ARBA00004851"/>
    </source>
</evidence>
<evidence type="ECO:0000256" key="8">
    <source>
        <dbReference type="ARBA" id="ARBA00023295"/>
    </source>
</evidence>
<evidence type="ECO:0000256" key="1">
    <source>
        <dbReference type="ARBA" id="ARBA00000681"/>
    </source>
</evidence>
<dbReference type="PROSITE" id="PS00776">
    <property type="entry name" value="GH11_1"/>
    <property type="match status" value="1"/>
</dbReference>
<dbReference type="InterPro" id="IPR033123">
    <property type="entry name" value="GH11_dom"/>
</dbReference>
<evidence type="ECO:0000259" key="13">
    <source>
        <dbReference type="PROSITE" id="PS51761"/>
    </source>
</evidence>
<evidence type="ECO:0000256" key="3">
    <source>
        <dbReference type="ARBA" id="ARBA00007792"/>
    </source>
</evidence>
<reference evidence="14" key="1">
    <citation type="submission" date="2022-07" db="EMBL/GenBank/DDBJ databases">
        <title>Draft genome sequence of Zalerion maritima ATCC 34329, a (micro)plastics degrading marine fungus.</title>
        <authorList>
            <person name="Paco A."/>
            <person name="Goncalves M.F.M."/>
            <person name="Rocha-Santos T.A.P."/>
            <person name="Alves A."/>
        </authorList>
    </citation>
    <scope>NUCLEOTIDE SEQUENCE</scope>
    <source>
        <strain evidence="14">ATCC 34329</strain>
    </source>
</reference>
<dbReference type="GO" id="GO:0031176">
    <property type="term" value="F:endo-1,4-beta-xylanase activity"/>
    <property type="evidence" value="ECO:0007669"/>
    <property type="project" value="UniProtKB-UniRule"/>
</dbReference>
<dbReference type="PROSITE" id="PS51761">
    <property type="entry name" value="GH11_3"/>
    <property type="match status" value="1"/>
</dbReference>
<accession>A0AAD5RFU6</accession>
<feature type="active site" description="Proton donor" evidence="10">
    <location>
        <position position="206"/>
    </location>
</feature>
<dbReference type="PANTHER" id="PTHR46828:SF3">
    <property type="entry name" value="ENDO-1,4-BETA-XYLANASE"/>
    <property type="match status" value="1"/>
</dbReference>
<comment type="catalytic activity">
    <reaction evidence="1 10 11">
        <text>Endohydrolysis of (1-&gt;4)-beta-D-xylosidic linkages in xylans.</text>
        <dbReference type="EC" id="3.2.1.8"/>
    </reaction>
</comment>
<evidence type="ECO:0000256" key="5">
    <source>
        <dbReference type="ARBA" id="ARBA00022651"/>
    </source>
</evidence>
<feature type="chain" id="PRO_5042145673" description="Endo-1,4-beta-xylanase" evidence="12">
    <location>
        <begin position="19"/>
        <end position="222"/>
    </location>
</feature>
<evidence type="ECO:0000256" key="11">
    <source>
        <dbReference type="RuleBase" id="RU362015"/>
    </source>
</evidence>
<evidence type="ECO:0000256" key="9">
    <source>
        <dbReference type="ARBA" id="ARBA00023326"/>
    </source>
</evidence>
<dbReference type="GO" id="GO:0045493">
    <property type="term" value="P:xylan catabolic process"/>
    <property type="evidence" value="ECO:0007669"/>
    <property type="project" value="UniProtKB-UniRule"/>
</dbReference>
<proteinExistence type="inferred from homology"/>
<evidence type="ECO:0000256" key="4">
    <source>
        <dbReference type="ARBA" id="ARBA00012590"/>
    </source>
</evidence>
<dbReference type="InterPro" id="IPR033119">
    <property type="entry name" value="GH11_AS_2"/>
</dbReference>
<keyword evidence="12" id="KW-0732">Signal</keyword>
<dbReference type="AlphaFoldDB" id="A0AAD5RFU6"/>
<dbReference type="PRINTS" id="PR00911">
    <property type="entry name" value="GLHYDRLASE11"/>
</dbReference>
<dbReference type="InterPro" id="IPR013319">
    <property type="entry name" value="GH11/12"/>
</dbReference>
<keyword evidence="7 10" id="KW-0119">Carbohydrate metabolism</keyword>
<dbReference type="InterPro" id="IPR001137">
    <property type="entry name" value="Glyco_hydro_11"/>
</dbReference>
<feature type="active site" description="Nucleophile" evidence="10">
    <location>
        <position position="113"/>
    </location>
</feature>
<keyword evidence="5 10" id="KW-0858">Xylan degradation</keyword>
<gene>
    <name evidence="14" type="ORF">MKZ38_010670</name>
</gene>
<comment type="pathway">
    <text evidence="2 10 11">Glycan degradation; xylan degradation.</text>
</comment>
<comment type="caution">
    <text evidence="14">The sequence shown here is derived from an EMBL/GenBank/DDBJ whole genome shotgun (WGS) entry which is preliminary data.</text>
</comment>
<keyword evidence="6 10" id="KW-0378">Hydrolase</keyword>
<dbReference type="Gene3D" id="2.60.120.180">
    <property type="match status" value="1"/>
</dbReference>